<reference evidence="3 4" key="1">
    <citation type="submission" date="2021-04" db="EMBL/GenBank/DDBJ databases">
        <authorList>
            <person name="Bliznina A."/>
        </authorList>
    </citation>
    <scope>NUCLEOTIDE SEQUENCE [LARGE SCALE GENOMIC DNA]</scope>
</reference>
<proteinExistence type="predicted"/>
<organism evidence="3 4">
    <name type="scientific">Oikopleura dioica</name>
    <name type="common">Tunicate</name>
    <dbReference type="NCBI Taxonomy" id="34765"/>
    <lineage>
        <taxon>Eukaryota</taxon>
        <taxon>Metazoa</taxon>
        <taxon>Chordata</taxon>
        <taxon>Tunicata</taxon>
        <taxon>Appendicularia</taxon>
        <taxon>Copelata</taxon>
        <taxon>Oikopleuridae</taxon>
        <taxon>Oikopleura</taxon>
    </lineage>
</organism>
<evidence type="ECO:0000256" key="1">
    <source>
        <dbReference type="ARBA" id="ARBA00022679"/>
    </source>
</evidence>
<dbReference type="SUPFAM" id="SSF52540">
    <property type="entry name" value="P-loop containing nucleoside triphosphate hydrolases"/>
    <property type="match status" value="1"/>
</dbReference>
<dbReference type="PANTHER" id="PTHR10605">
    <property type="entry name" value="HEPARAN SULFATE SULFOTRANSFERASE"/>
    <property type="match status" value="1"/>
</dbReference>
<evidence type="ECO:0000256" key="2">
    <source>
        <dbReference type="SAM" id="MobiDB-lite"/>
    </source>
</evidence>
<name>A0ABN7SN47_OIKDI</name>
<dbReference type="Pfam" id="PF13469">
    <property type="entry name" value="Sulfotransfer_3"/>
    <property type="match status" value="1"/>
</dbReference>
<gene>
    <name evidence="3" type="ORF">OKIOD_LOCUS7902</name>
</gene>
<dbReference type="PANTHER" id="PTHR10605:SF65">
    <property type="entry name" value="GH20068P"/>
    <property type="match status" value="1"/>
</dbReference>
<dbReference type="InterPro" id="IPR027417">
    <property type="entry name" value="P-loop_NTPase"/>
</dbReference>
<accession>A0ABN7SN47</accession>
<keyword evidence="1" id="KW-0808">Transferase</keyword>
<dbReference type="InterPro" id="IPR037359">
    <property type="entry name" value="NST/OST"/>
</dbReference>
<dbReference type="Proteomes" id="UP001158576">
    <property type="component" value="Chromosome XSR"/>
</dbReference>
<feature type="region of interest" description="Disordered" evidence="2">
    <location>
        <begin position="1"/>
        <end position="20"/>
    </location>
</feature>
<dbReference type="EMBL" id="OU015569">
    <property type="protein sequence ID" value="CAG5099207.1"/>
    <property type="molecule type" value="Genomic_DNA"/>
</dbReference>
<keyword evidence="4" id="KW-1185">Reference proteome</keyword>
<evidence type="ECO:0000313" key="4">
    <source>
        <dbReference type="Proteomes" id="UP001158576"/>
    </source>
</evidence>
<evidence type="ECO:0000313" key="3">
    <source>
        <dbReference type="EMBL" id="CAG5099207.1"/>
    </source>
</evidence>
<sequence>MDSSDEGVQRRSSSFQPSEEMLNLARKTLGREKLSFDENEKYNQVMSSSKSRNELRMTIKFIEDERRNSMFERKASSNIDPLKKELMEQLPTVFVTGAKKCGTKALIRFFGHHPQVIHGFMESPYHDTGNPTFDVKSYLNHVWLMWKQKNDIVDNIAKIHRLQEQQKKIHFFGKTANSGIKKIINFIQSEENFIHQSYIDSWLENLKVIFIVCDPVKRLLSDFKHVMASWAEKSHAVNRMFLGSESSAYPFQNMTFNSMVEKYLPMVRDRQEEYKKHKDVFEMFGIGRFSAVNTSFTNGPNEFGIYKQAPFIFDGQELKTQPWKLFQRLEKYLGVESFFEEANFARREDGFYCVKMENEELDCLPPSKGRSSNDTELYSISKSTQSMLEDFYFSTNQKVAEKFNVSMNWLNTS</sequence>
<protein>
    <submittedName>
        <fullName evidence="3">Oidioi.mRNA.OKI2018_I69.XSR.g16344.t1.cds</fullName>
    </submittedName>
</protein>
<dbReference type="Gene3D" id="3.40.50.300">
    <property type="entry name" value="P-loop containing nucleotide triphosphate hydrolases"/>
    <property type="match status" value="1"/>
</dbReference>